<dbReference type="PATRIC" id="fig|1429439.4.peg.392"/>
<dbReference type="PROSITE" id="PS00675">
    <property type="entry name" value="SIGMA54_INTERACT_1"/>
    <property type="match status" value="1"/>
</dbReference>
<dbReference type="Proteomes" id="UP000019140">
    <property type="component" value="Unassembled WGS sequence"/>
</dbReference>
<dbReference type="PROSITE" id="PS00688">
    <property type="entry name" value="SIGMA54_INTERACT_3"/>
    <property type="match status" value="1"/>
</dbReference>
<accession>W4MGA8</accession>
<dbReference type="InterPro" id="IPR002078">
    <property type="entry name" value="Sigma_54_int"/>
</dbReference>
<dbReference type="PROSITE" id="PS50045">
    <property type="entry name" value="SIGMA54_INTERACT_4"/>
    <property type="match status" value="1"/>
</dbReference>
<evidence type="ECO:0000313" key="6">
    <source>
        <dbReference type="EMBL" id="ETX08961.1"/>
    </source>
</evidence>
<dbReference type="GO" id="GO:0005524">
    <property type="term" value="F:ATP binding"/>
    <property type="evidence" value="ECO:0007669"/>
    <property type="project" value="UniProtKB-KW"/>
</dbReference>
<dbReference type="Gene3D" id="3.40.50.300">
    <property type="entry name" value="P-loop containing nucleotide triphosphate hydrolases"/>
    <property type="match status" value="1"/>
</dbReference>
<evidence type="ECO:0000256" key="4">
    <source>
        <dbReference type="ARBA" id="ARBA00023163"/>
    </source>
</evidence>
<dbReference type="SMART" id="SM00382">
    <property type="entry name" value="AAA"/>
    <property type="match status" value="1"/>
</dbReference>
<reference evidence="6 7" key="1">
    <citation type="journal article" date="2014" name="Nature">
        <title>An environmental bacterial taxon with a large and distinct metabolic repertoire.</title>
        <authorList>
            <person name="Wilson M.C."/>
            <person name="Mori T."/>
            <person name="Ruckert C."/>
            <person name="Uria A.R."/>
            <person name="Helf M.J."/>
            <person name="Takada K."/>
            <person name="Gernert C."/>
            <person name="Steffens U.A."/>
            <person name="Heycke N."/>
            <person name="Schmitt S."/>
            <person name="Rinke C."/>
            <person name="Helfrich E.J."/>
            <person name="Brachmann A.O."/>
            <person name="Gurgui C."/>
            <person name="Wakimoto T."/>
            <person name="Kracht M."/>
            <person name="Crusemann M."/>
            <person name="Hentschel U."/>
            <person name="Abe I."/>
            <person name="Matsunaga S."/>
            <person name="Kalinowski J."/>
            <person name="Takeyama H."/>
            <person name="Piel J."/>
        </authorList>
    </citation>
    <scope>NUCLEOTIDE SEQUENCE [LARGE SCALE GENOMIC DNA]</scope>
    <source>
        <strain evidence="7">TSY2</strain>
    </source>
</reference>
<gene>
    <name evidence="6" type="ORF">ETSY2_02255</name>
</gene>
<dbReference type="GO" id="GO:0006355">
    <property type="term" value="P:regulation of DNA-templated transcription"/>
    <property type="evidence" value="ECO:0007669"/>
    <property type="project" value="InterPro"/>
</dbReference>
<dbReference type="SUPFAM" id="SSF46689">
    <property type="entry name" value="Homeodomain-like"/>
    <property type="match status" value="1"/>
</dbReference>
<dbReference type="Gene3D" id="1.10.10.60">
    <property type="entry name" value="Homeodomain-like"/>
    <property type="match status" value="1"/>
</dbReference>
<dbReference type="Pfam" id="PF00158">
    <property type="entry name" value="Sigma54_activat"/>
    <property type="match status" value="1"/>
</dbReference>
<keyword evidence="4" id="KW-0804">Transcription</keyword>
<evidence type="ECO:0000256" key="1">
    <source>
        <dbReference type="ARBA" id="ARBA00022741"/>
    </source>
</evidence>
<sequence>KTTYTHACSDSFPENSTLAAARTQAVVVKKTKPSQALWRQGIITRSSLMEDLLVQAKMVAASETSVLIHGDSGTGKELLAQAIHQASPRWDRPFVPVNCGAIPETLLESELFGHTKGSFTGATRDYEGLFQAAHQGTLFLDEIGDTPLALQVKLLRVLQEKAIRPVGSTKTTPVDVRMISATHRDLEYELEQANFREDLYYRLNVVTLELPNLAARREDIPLLATHFLTRLSTANAKQVTGFAPEAMELLVRASWPGNVRQLLNVVEQTFALTTTPIISAMLVRKALREKPGELLTFADAKRRFEQEYLVQLLQITNGNVSRAARMAKRNRTEFYKLLHRHQIDPGLFKPSRASEN</sequence>
<dbReference type="InterPro" id="IPR009057">
    <property type="entry name" value="Homeodomain-like_sf"/>
</dbReference>
<evidence type="ECO:0000256" key="2">
    <source>
        <dbReference type="ARBA" id="ARBA00022840"/>
    </source>
</evidence>
<evidence type="ECO:0000259" key="5">
    <source>
        <dbReference type="PROSITE" id="PS50045"/>
    </source>
</evidence>
<dbReference type="InterPro" id="IPR058031">
    <property type="entry name" value="AAA_lid_NorR"/>
</dbReference>
<dbReference type="SUPFAM" id="SSF52540">
    <property type="entry name" value="P-loop containing nucleoside triphosphate hydrolases"/>
    <property type="match status" value="1"/>
</dbReference>
<dbReference type="Pfam" id="PF25601">
    <property type="entry name" value="AAA_lid_14"/>
    <property type="match status" value="1"/>
</dbReference>
<evidence type="ECO:0000313" key="7">
    <source>
        <dbReference type="Proteomes" id="UP000019140"/>
    </source>
</evidence>
<keyword evidence="3" id="KW-0805">Transcription regulation</keyword>
<dbReference type="InterPro" id="IPR025944">
    <property type="entry name" value="Sigma_54_int_dom_CS"/>
</dbReference>
<keyword evidence="1" id="KW-0547">Nucleotide-binding</keyword>
<organism evidence="6 7">
    <name type="scientific">Candidatus Entotheonella gemina</name>
    <dbReference type="NCBI Taxonomy" id="1429439"/>
    <lineage>
        <taxon>Bacteria</taxon>
        <taxon>Pseudomonadati</taxon>
        <taxon>Nitrospinota/Tectimicrobiota group</taxon>
        <taxon>Candidatus Tectimicrobiota</taxon>
        <taxon>Candidatus Entotheonellia</taxon>
        <taxon>Candidatus Entotheonellales</taxon>
        <taxon>Candidatus Entotheonellaceae</taxon>
        <taxon>Candidatus Entotheonella</taxon>
    </lineage>
</organism>
<feature type="domain" description="Sigma-54 factor interaction" evidence="5">
    <location>
        <begin position="42"/>
        <end position="271"/>
    </location>
</feature>
<protein>
    <recommendedName>
        <fullName evidence="5">Sigma-54 factor interaction domain-containing protein</fullName>
    </recommendedName>
</protein>
<name>W4MGA8_9BACT</name>
<dbReference type="PANTHER" id="PTHR32071">
    <property type="entry name" value="TRANSCRIPTIONAL REGULATORY PROTEIN"/>
    <property type="match status" value="1"/>
</dbReference>
<comment type="caution">
    <text evidence="6">The sequence shown here is derived from an EMBL/GenBank/DDBJ whole genome shotgun (WGS) entry which is preliminary data.</text>
</comment>
<dbReference type="InterPro" id="IPR003593">
    <property type="entry name" value="AAA+_ATPase"/>
</dbReference>
<dbReference type="EMBL" id="AZHX01000088">
    <property type="protein sequence ID" value="ETX08961.1"/>
    <property type="molecule type" value="Genomic_DNA"/>
</dbReference>
<proteinExistence type="predicted"/>
<dbReference type="InterPro" id="IPR027417">
    <property type="entry name" value="P-loop_NTPase"/>
</dbReference>
<dbReference type="Gene3D" id="1.10.8.60">
    <property type="match status" value="1"/>
</dbReference>
<keyword evidence="7" id="KW-1185">Reference proteome</keyword>
<dbReference type="PANTHER" id="PTHR32071:SF116">
    <property type="entry name" value="TRANSCRIPTIONAL REGULATORY PROTEIN GLRR"/>
    <property type="match status" value="1"/>
</dbReference>
<evidence type="ECO:0000256" key="3">
    <source>
        <dbReference type="ARBA" id="ARBA00023015"/>
    </source>
</evidence>
<dbReference type="FunFam" id="3.40.50.300:FF:000006">
    <property type="entry name" value="DNA-binding transcriptional regulator NtrC"/>
    <property type="match status" value="1"/>
</dbReference>
<feature type="non-terminal residue" evidence="6">
    <location>
        <position position="1"/>
    </location>
</feature>
<keyword evidence="2" id="KW-0067">ATP-binding</keyword>
<dbReference type="HOGENOM" id="CLU_777321_0_0_7"/>
<dbReference type="CDD" id="cd00009">
    <property type="entry name" value="AAA"/>
    <property type="match status" value="1"/>
</dbReference>
<dbReference type="InterPro" id="IPR025662">
    <property type="entry name" value="Sigma_54_int_dom_ATP-bd_1"/>
</dbReference>
<dbReference type="AlphaFoldDB" id="W4MGA8"/>